<dbReference type="RefSeq" id="WP_301481329.1">
    <property type="nucleotide sequence ID" value="NZ_JASMRX010000040.1"/>
</dbReference>
<dbReference type="EMBL" id="JASMRX010000040">
    <property type="protein sequence ID" value="MDN6881809.1"/>
    <property type="molecule type" value="Genomic_DNA"/>
</dbReference>
<proteinExistence type="predicted"/>
<evidence type="ECO:0000313" key="2">
    <source>
        <dbReference type="Proteomes" id="UP001176500"/>
    </source>
</evidence>
<organism evidence="1 2">
    <name type="scientific">Serratia bockelmannii</name>
    <dbReference type="NCBI Taxonomy" id="2703793"/>
    <lineage>
        <taxon>Bacteria</taxon>
        <taxon>Pseudomonadati</taxon>
        <taxon>Pseudomonadota</taxon>
        <taxon>Gammaproteobacteria</taxon>
        <taxon>Enterobacterales</taxon>
        <taxon>Yersiniaceae</taxon>
        <taxon>Serratia</taxon>
    </lineage>
</organism>
<name>A0ABT8LZ72_9GAMM</name>
<reference evidence="1" key="1">
    <citation type="submission" date="2023-05" db="EMBL/GenBank/DDBJ databases">
        <title>Cannabis rhizosphere genomes.</title>
        <authorList>
            <person name="Goff K.L."/>
        </authorList>
    </citation>
    <scope>NUCLEOTIDE SEQUENCE</scope>
    <source>
        <strain evidence="1">SPPC 2817</strain>
    </source>
</reference>
<sequence length="163" mass="18806">MKPLHRLAVMAVNTLLERGAIRLDTSETGGNTQEEKGHLFTDLAGKPTVINWSGIGFEELRISVWWDYDHSKHPQAYPELPDSSSNKEHFRTAKPLAKSQHYPKFVGVILSFWFERKDGKWIQCHEGEFRGHDSYIRRDMRAELEMLPTVKPNGFEACGRFYG</sequence>
<evidence type="ECO:0000313" key="1">
    <source>
        <dbReference type="EMBL" id="MDN6881809.1"/>
    </source>
</evidence>
<dbReference type="Proteomes" id="UP001176500">
    <property type="component" value="Unassembled WGS sequence"/>
</dbReference>
<gene>
    <name evidence="1" type="ORF">QO199_24520</name>
</gene>
<accession>A0ABT8LZ72</accession>
<keyword evidence="2" id="KW-1185">Reference proteome</keyword>
<protein>
    <submittedName>
        <fullName evidence="1">Uncharacterized protein</fullName>
    </submittedName>
</protein>
<comment type="caution">
    <text evidence="1">The sequence shown here is derived from an EMBL/GenBank/DDBJ whole genome shotgun (WGS) entry which is preliminary data.</text>
</comment>